<protein>
    <submittedName>
        <fullName evidence="1">Uncharacterized protein</fullName>
    </submittedName>
</protein>
<proteinExistence type="predicted"/>
<name>A0A371F655_MUCPR</name>
<evidence type="ECO:0000313" key="2">
    <source>
        <dbReference type="Proteomes" id="UP000257109"/>
    </source>
</evidence>
<comment type="caution">
    <text evidence="1">The sequence shown here is derived from an EMBL/GenBank/DDBJ whole genome shotgun (WGS) entry which is preliminary data.</text>
</comment>
<reference evidence="1" key="1">
    <citation type="submission" date="2018-05" db="EMBL/GenBank/DDBJ databases">
        <title>Draft genome of Mucuna pruriens seed.</title>
        <authorList>
            <person name="Nnadi N.E."/>
            <person name="Vos R."/>
            <person name="Hasami M.H."/>
            <person name="Devisetty U.K."/>
            <person name="Aguiy J.C."/>
        </authorList>
    </citation>
    <scope>NUCLEOTIDE SEQUENCE [LARGE SCALE GENOMIC DNA]</scope>
    <source>
        <strain evidence="1">JCA_2017</strain>
    </source>
</reference>
<evidence type="ECO:0000313" key="1">
    <source>
        <dbReference type="EMBL" id="RDX73759.1"/>
    </source>
</evidence>
<gene>
    <name evidence="1" type="ORF">CR513_46566</name>
</gene>
<dbReference type="AlphaFoldDB" id="A0A371F655"/>
<organism evidence="1 2">
    <name type="scientific">Mucuna pruriens</name>
    <name type="common">Velvet bean</name>
    <name type="synonym">Dolichos pruriens</name>
    <dbReference type="NCBI Taxonomy" id="157652"/>
    <lineage>
        <taxon>Eukaryota</taxon>
        <taxon>Viridiplantae</taxon>
        <taxon>Streptophyta</taxon>
        <taxon>Embryophyta</taxon>
        <taxon>Tracheophyta</taxon>
        <taxon>Spermatophyta</taxon>
        <taxon>Magnoliopsida</taxon>
        <taxon>eudicotyledons</taxon>
        <taxon>Gunneridae</taxon>
        <taxon>Pentapetalae</taxon>
        <taxon>rosids</taxon>
        <taxon>fabids</taxon>
        <taxon>Fabales</taxon>
        <taxon>Fabaceae</taxon>
        <taxon>Papilionoideae</taxon>
        <taxon>50 kb inversion clade</taxon>
        <taxon>NPAAA clade</taxon>
        <taxon>indigoferoid/millettioid clade</taxon>
        <taxon>Phaseoleae</taxon>
        <taxon>Mucuna</taxon>
    </lineage>
</organism>
<sequence length="230" mass="27174">MSRMIGSRHDSKSKEQVYMNLFQLKGVELFCKCRGLGSRKKQKTLEFRGELGMQEVSAWRDRGVIVINSFSRGGTKEWRDQEVSMWRDQERWDQGVERPRSFHVEGPRSFPPYIIFTCECSYRFSCELYSQINFLPIGNSTFLVVEPIRRIETVRGMAIKRHKRGGHDNEIRNKSHNRSEWWQKLEILIFNGEDTYNWVSRVERYFGLKVEDSERIQAAMVFAMEGKALT</sequence>
<dbReference type="EMBL" id="QJKJ01010419">
    <property type="protein sequence ID" value="RDX73759.1"/>
    <property type="molecule type" value="Genomic_DNA"/>
</dbReference>
<feature type="non-terminal residue" evidence="1">
    <location>
        <position position="1"/>
    </location>
</feature>
<accession>A0A371F655</accession>
<dbReference type="Proteomes" id="UP000257109">
    <property type="component" value="Unassembled WGS sequence"/>
</dbReference>
<keyword evidence="2" id="KW-1185">Reference proteome</keyword>